<evidence type="ECO:0000259" key="1">
    <source>
        <dbReference type="Pfam" id="PF13723"/>
    </source>
</evidence>
<dbReference type="STRING" id="1263831.F543_670"/>
<dbReference type="Proteomes" id="UP000276010">
    <property type="component" value="Unassembled WGS sequence"/>
</dbReference>
<comment type="caution">
    <text evidence="2">The sequence shown here is derived from an EMBL/GenBank/DDBJ whole genome shotgun (WGS) entry which is preliminary data.</text>
</comment>
<sequence>MMNPICTFSFNISAWNVVANKALSVEDWQQGEAFWQANAERWETVSPKLAFLPPLKRRRLSDAARLFFESAWELTAEGENLPVVYASQNSEINRSFALWESLLKEGDVSPTSFSLSVHNALVGQWSEMRRVKAETTAITAQQDNLETALLEAYLLLNDGHQKVLVVVVEDPLAKAYNAEPVYRQPFAYALALVVEQGGQYQLELHSQAVENGEKVTNGDNALIFVQQQHLGNRAWQTSASRGGVWRWVKN</sequence>
<dbReference type="EMBL" id="RRUC01000008">
    <property type="protein sequence ID" value="RRN05434.1"/>
    <property type="molecule type" value="Genomic_DNA"/>
</dbReference>
<dbReference type="InterPro" id="IPR014030">
    <property type="entry name" value="Ketoacyl_synth_N"/>
</dbReference>
<evidence type="ECO:0000313" key="3">
    <source>
        <dbReference type="Proteomes" id="UP000276010"/>
    </source>
</evidence>
<gene>
    <name evidence="2" type="ORF">EIM44_01910</name>
</gene>
<evidence type="ECO:0000313" key="2">
    <source>
        <dbReference type="EMBL" id="RRN05434.1"/>
    </source>
</evidence>
<protein>
    <recommendedName>
        <fullName evidence="1">Beta-ketoacyl synthase-like N-terminal domain-containing protein</fullName>
    </recommendedName>
</protein>
<name>A0A426FJR8_BIBTR</name>
<dbReference type="AlphaFoldDB" id="A0A426FJR8"/>
<reference evidence="2 3" key="1">
    <citation type="submission" date="2018-11" db="EMBL/GenBank/DDBJ databases">
        <title>Whole genome sequence of Bibersteinia trehalosi strain OADDL-BT1 an multidrug resistant pathogen isolate.</title>
        <authorList>
            <person name="Couger M."/>
            <person name="Ramachandran A."/>
        </authorList>
    </citation>
    <scope>NUCLEOTIDE SEQUENCE [LARGE SCALE GENOMIC DNA]</scope>
    <source>
        <strain evidence="2 3">OADDL-BT1</strain>
    </source>
</reference>
<proteinExistence type="predicted"/>
<feature type="domain" description="Beta-ketoacyl synthase-like N-terminal" evidence="1">
    <location>
        <begin position="35"/>
        <end position="247"/>
    </location>
</feature>
<organism evidence="2 3">
    <name type="scientific">Bibersteinia trehalosi</name>
    <name type="common">Pasteurella trehalosi</name>
    <dbReference type="NCBI Taxonomy" id="47735"/>
    <lineage>
        <taxon>Bacteria</taxon>
        <taxon>Pseudomonadati</taxon>
        <taxon>Pseudomonadota</taxon>
        <taxon>Gammaproteobacteria</taxon>
        <taxon>Pasteurellales</taxon>
        <taxon>Pasteurellaceae</taxon>
        <taxon>Bibersteinia</taxon>
    </lineage>
</organism>
<accession>A0A426FJR8</accession>
<dbReference type="Pfam" id="PF13723">
    <property type="entry name" value="Ketoacyl-synt_2"/>
    <property type="match status" value="1"/>
</dbReference>
<dbReference type="RefSeq" id="WP_125134438.1">
    <property type="nucleotide sequence ID" value="NZ_CP146202.1"/>
</dbReference>